<dbReference type="AlphaFoldDB" id="A0A8X7R2W2"/>
<evidence type="ECO:0000259" key="2">
    <source>
        <dbReference type="Pfam" id="PF13178"/>
    </source>
</evidence>
<dbReference type="OrthoDB" id="1101566at2759"/>
<protein>
    <recommendedName>
        <fullName evidence="2">DUF4005 domain-containing protein</fullName>
    </recommendedName>
</protein>
<gene>
    <name evidence="3" type="ORF">Bca52824_051862</name>
</gene>
<reference evidence="3 4" key="1">
    <citation type="submission" date="2020-02" db="EMBL/GenBank/DDBJ databases">
        <authorList>
            <person name="Ma Q."/>
            <person name="Huang Y."/>
            <person name="Song X."/>
            <person name="Pei D."/>
        </authorList>
    </citation>
    <scope>NUCLEOTIDE SEQUENCE [LARGE SCALE GENOMIC DNA]</scope>
    <source>
        <strain evidence="3">Sxm20200214</strain>
        <tissue evidence="3">Leaf</tissue>
    </source>
</reference>
<accession>A0A8X7R2W2</accession>
<feature type="region of interest" description="Disordered" evidence="1">
    <location>
        <begin position="44"/>
        <end position="97"/>
    </location>
</feature>
<evidence type="ECO:0000313" key="3">
    <source>
        <dbReference type="EMBL" id="KAG2280642.1"/>
    </source>
</evidence>
<feature type="region of interest" description="Disordered" evidence="1">
    <location>
        <begin position="1"/>
        <end position="26"/>
    </location>
</feature>
<keyword evidence="4" id="KW-1185">Reference proteome</keyword>
<dbReference type="InterPro" id="IPR025064">
    <property type="entry name" value="DUF4005"/>
</dbReference>
<feature type="compositionally biased region" description="Polar residues" evidence="1">
    <location>
        <begin position="66"/>
        <end position="84"/>
    </location>
</feature>
<comment type="caution">
    <text evidence="3">The sequence shown here is derived from an EMBL/GenBank/DDBJ whole genome shotgun (WGS) entry which is preliminary data.</text>
</comment>
<feature type="compositionally biased region" description="Polar residues" evidence="1">
    <location>
        <begin position="46"/>
        <end position="56"/>
    </location>
</feature>
<proteinExistence type="predicted"/>
<dbReference type="Pfam" id="PF13178">
    <property type="entry name" value="DUF4005"/>
    <property type="match status" value="1"/>
</dbReference>
<dbReference type="EMBL" id="JAAMPC010000011">
    <property type="protein sequence ID" value="KAG2280642.1"/>
    <property type="molecule type" value="Genomic_DNA"/>
</dbReference>
<organism evidence="3 4">
    <name type="scientific">Brassica carinata</name>
    <name type="common">Ethiopian mustard</name>
    <name type="synonym">Abyssinian cabbage</name>
    <dbReference type="NCBI Taxonomy" id="52824"/>
    <lineage>
        <taxon>Eukaryota</taxon>
        <taxon>Viridiplantae</taxon>
        <taxon>Streptophyta</taxon>
        <taxon>Embryophyta</taxon>
        <taxon>Tracheophyta</taxon>
        <taxon>Spermatophyta</taxon>
        <taxon>Magnoliopsida</taxon>
        <taxon>eudicotyledons</taxon>
        <taxon>Gunneridae</taxon>
        <taxon>Pentapetalae</taxon>
        <taxon>rosids</taxon>
        <taxon>malvids</taxon>
        <taxon>Brassicales</taxon>
        <taxon>Brassicaceae</taxon>
        <taxon>Brassiceae</taxon>
        <taxon>Brassica</taxon>
    </lineage>
</organism>
<feature type="compositionally biased region" description="Basic and acidic residues" evidence="1">
    <location>
        <begin position="1"/>
        <end position="19"/>
    </location>
</feature>
<sequence length="97" mass="10536">MKSDCGVEHPHPEEFKKIDGNQNSSSGVLSYMQATKSVKAKLRLHGTSSPGQQGSDKTIRRYSLPYSGNNATVTSDFPETTRVSNLGGKAGKRPRKL</sequence>
<evidence type="ECO:0000313" key="4">
    <source>
        <dbReference type="Proteomes" id="UP000886595"/>
    </source>
</evidence>
<dbReference type="Proteomes" id="UP000886595">
    <property type="component" value="Unassembled WGS sequence"/>
</dbReference>
<feature type="domain" description="DUF4005" evidence="2">
    <location>
        <begin position="28"/>
        <end position="71"/>
    </location>
</feature>
<name>A0A8X7R2W2_BRACI</name>
<evidence type="ECO:0000256" key="1">
    <source>
        <dbReference type="SAM" id="MobiDB-lite"/>
    </source>
</evidence>